<name>F1TFL1_9FIRM</name>
<dbReference type="STRING" id="588581.Cpap_1282"/>
<dbReference type="AlphaFoldDB" id="F1TFL1"/>
<sequence>MKNKLISVREHQRPYRPFIVSLIYYIFGVALFIEPLFFKGLFTSEVTNASDIVARIFIILIFWAFGLLSIRVGYKRRRW</sequence>
<keyword evidence="3" id="KW-1185">Reference proteome</keyword>
<organism evidence="2 3">
    <name type="scientific">Ruminiclostridium papyrosolvens DSM 2782</name>
    <dbReference type="NCBI Taxonomy" id="588581"/>
    <lineage>
        <taxon>Bacteria</taxon>
        <taxon>Bacillati</taxon>
        <taxon>Bacillota</taxon>
        <taxon>Clostridia</taxon>
        <taxon>Eubacteriales</taxon>
        <taxon>Oscillospiraceae</taxon>
        <taxon>Ruminiclostridium</taxon>
    </lineage>
</organism>
<feature type="transmembrane region" description="Helical" evidence="1">
    <location>
        <begin position="21"/>
        <end position="40"/>
    </location>
</feature>
<keyword evidence="1" id="KW-0472">Membrane</keyword>
<reference evidence="2" key="1">
    <citation type="submission" date="2009-07" db="EMBL/GenBank/DDBJ databases">
        <authorList>
            <consortium name="US DOE Joint Genome Institute (JGI-PGF)"/>
            <person name="Lucas S."/>
            <person name="Copeland A."/>
            <person name="Lapidus A."/>
            <person name="Glavina del Rio T."/>
            <person name="Tice H."/>
            <person name="Bruce D."/>
            <person name="Goodwin L."/>
            <person name="Pitluck S."/>
            <person name="Larimer F."/>
            <person name="Land M.L."/>
            <person name="Mouttaki H."/>
            <person name="He Z."/>
            <person name="Zhou J."/>
            <person name="Hemme C.L."/>
        </authorList>
    </citation>
    <scope>NUCLEOTIDE SEQUENCE [LARGE SCALE GENOMIC DNA]</scope>
    <source>
        <strain evidence="2">DSM 2782</strain>
    </source>
</reference>
<dbReference type="Proteomes" id="UP000003860">
    <property type="component" value="Unassembled WGS sequence"/>
</dbReference>
<feature type="transmembrane region" description="Helical" evidence="1">
    <location>
        <begin position="52"/>
        <end position="74"/>
    </location>
</feature>
<evidence type="ECO:0000313" key="3">
    <source>
        <dbReference type="Proteomes" id="UP000003860"/>
    </source>
</evidence>
<accession>F1TFL1</accession>
<proteinExistence type="predicted"/>
<keyword evidence="1" id="KW-0812">Transmembrane</keyword>
<gene>
    <name evidence="2" type="ORF">Cpap_1282</name>
</gene>
<dbReference type="RefSeq" id="WP_004620732.1">
    <property type="nucleotide sequence ID" value="NZ_ACXX02000011.1"/>
</dbReference>
<evidence type="ECO:0000256" key="1">
    <source>
        <dbReference type="SAM" id="Phobius"/>
    </source>
</evidence>
<protein>
    <submittedName>
        <fullName evidence="2">Uncharacterized protein</fullName>
    </submittedName>
</protein>
<evidence type="ECO:0000313" key="2">
    <source>
        <dbReference type="EMBL" id="EGD46743.1"/>
    </source>
</evidence>
<keyword evidence="1" id="KW-1133">Transmembrane helix</keyword>
<comment type="caution">
    <text evidence="2">The sequence shown here is derived from an EMBL/GenBank/DDBJ whole genome shotgun (WGS) entry which is preliminary data.</text>
</comment>
<reference evidence="2" key="2">
    <citation type="submission" date="2011-01" db="EMBL/GenBank/DDBJ databases">
        <title>The Non-contiguous Finished genome of Clostridium papyrosolvens.</title>
        <authorList>
            <person name="Lucas S."/>
            <person name="Copeland A."/>
            <person name="Lapidus A."/>
            <person name="Cheng J.-F."/>
            <person name="Goodwin L."/>
            <person name="Pitluck S."/>
            <person name="Misra M."/>
            <person name="Chertkov O."/>
            <person name="Detter J.C."/>
            <person name="Han C."/>
            <person name="Tapia R."/>
            <person name="Land M."/>
            <person name="Hauser L."/>
            <person name="Kyrpides N."/>
            <person name="Ivanova N."/>
            <person name="Pagani I."/>
            <person name="Mouttaki H."/>
            <person name="He Z."/>
            <person name="Zhou J."/>
            <person name="Hemme C.L."/>
            <person name="Woyke T."/>
        </authorList>
    </citation>
    <scope>NUCLEOTIDE SEQUENCE [LARGE SCALE GENOMIC DNA]</scope>
    <source>
        <strain evidence="2">DSM 2782</strain>
    </source>
</reference>
<dbReference type="EMBL" id="ACXX02000011">
    <property type="protein sequence ID" value="EGD46743.1"/>
    <property type="molecule type" value="Genomic_DNA"/>
</dbReference>